<protein>
    <recommendedName>
        <fullName evidence="2">PiggyBac transposable element-derived protein domain-containing protein</fullName>
    </recommendedName>
</protein>
<feature type="region of interest" description="Disordered" evidence="1">
    <location>
        <begin position="256"/>
        <end position="292"/>
    </location>
</feature>
<accession>A0A9D4PUL8</accession>
<dbReference type="AlphaFoldDB" id="A0A9D4PUL8"/>
<evidence type="ECO:0000259" key="2">
    <source>
        <dbReference type="Pfam" id="PF13843"/>
    </source>
</evidence>
<evidence type="ECO:0000313" key="4">
    <source>
        <dbReference type="Proteomes" id="UP000821837"/>
    </source>
</evidence>
<reference evidence="3" key="2">
    <citation type="submission" date="2021-09" db="EMBL/GenBank/DDBJ databases">
        <authorList>
            <person name="Jia N."/>
            <person name="Wang J."/>
            <person name="Shi W."/>
            <person name="Du L."/>
            <person name="Sun Y."/>
            <person name="Zhan W."/>
            <person name="Jiang J."/>
            <person name="Wang Q."/>
            <person name="Zhang B."/>
            <person name="Ji P."/>
            <person name="Sakyi L.B."/>
            <person name="Cui X."/>
            <person name="Yuan T."/>
            <person name="Jiang B."/>
            <person name="Yang W."/>
            <person name="Lam T.T.-Y."/>
            <person name="Chang Q."/>
            <person name="Ding S."/>
            <person name="Wang X."/>
            <person name="Zhu J."/>
            <person name="Ruan X."/>
            <person name="Zhao L."/>
            <person name="Wei J."/>
            <person name="Que T."/>
            <person name="Du C."/>
            <person name="Cheng J."/>
            <person name="Dai P."/>
            <person name="Han X."/>
            <person name="Huang E."/>
            <person name="Gao Y."/>
            <person name="Liu J."/>
            <person name="Shao H."/>
            <person name="Ye R."/>
            <person name="Li L."/>
            <person name="Wei W."/>
            <person name="Wang X."/>
            <person name="Wang C."/>
            <person name="Huo Q."/>
            <person name="Li W."/>
            <person name="Guo W."/>
            <person name="Chen H."/>
            <person name="Chen S."/>
            <person name="Zhou L."/>
            <person name="Zhou L."/>
            <person name="Ni X."/>
            <person name="Tian J."/>
            <person name="Zhou Y."/>
            <person name="Sheng Y."/>
            <person name="Liu T."/>
            <person name="Pan Y."/>
            <person name="Xia L."/>
            <person name="Li J."/>
            <person name="Zhao F."/>
            <person name="Cao W."/>
        </authorList>
    </citation>
    <scope>NUCLEOTIDE SEQUENCE</scope>
    <source>
        <strain evidence="3">Rsan-2018</strain>
        <tissue evidence="3">Larvae</tissue>
    </source>
</reference>
<evidence type="ECO:0000256" key="1">
    <source>
        <dbReference type="SAM" id="MobiDB-lite"/>
    </source>
</evidence>
<gene>
    <name evidence="3" type="ORF">HPB52_000804</name>
</gene>
<reference evidence="3" key="1">
    <citation type="journal article" date="2020" name="Cell">
        <title>Large-Scale Comparative Analyses of Tick Genomes Elucidate Their Genetic Diversity and Vector Capacities.</title>
        <authorList>
            <consortium name="Tick Genome and Microbiome Consortium (TIGMIC)"/>
            <person name="Jia N."/>
            <person name="Wang J."/>
            <person name="Shi W."/>
            <person name="Du L."/>
            <person name="Sun Y."/>
            <person name="Zhan W."/>
            <person name="Jiang J.F."/>
            <person name="Wang Q."/>
            <person name="Zhang B."/>
            <person name="Ji P."/>
            <person name="Bell-Sakyi L."/>
            <person name="Cui X.M."/>
            <person name="Yuan T.T."/>
            <person name="Jiang B.G."/>
            <person name="Yang W.F."/>
            <person name="Lam T.T."/>
            <person name="Chang Q.C."/>
            <person name="Ding S.J."/>
            <person name="Wang X.J."/>
            <person name="Zhu J.G."/>
            <person name="Ruan X.D."/>
            <person name="Zhao L."/>
            <person name="Wei J.T."/>
            <person name="Ye R.Z."/>
            <person name="Que T.C."/>
            <person name="Du C.H."/>
            <person name="Zhou Y.H."/>
            <person name="Cheng J.X."/>
            <person name="Dai P.F."/>
            <person name="Guo W.B."/>
            <person name="Han X.H."/>
            <person name="Huang E.J."/>
            <person name="Li L.F."/>
            <person name="Wei W."/>
            <person name="Gao Y.C."/>
            <person name="Liu J.Z."/>
            <person name="Shao H.Z."/>
            <person name="Wang X."/>
            <person name="Wang C.C."/>
            <person name="Yang T.C."/>
            <person name="Huo Q.B."/>
            <person name="Li W."/>
            <person name="Chen H.Y."/>
            <person name="Chen S.E."/>
            <person name="Zhou L.G."/>
            <person name="Ni X.B."/>
            <person name="Tian J.H."/>
            <person name="Sheng Y."/>
            <person name="Liu T."/>
            <person name="Pan Y.S."/>
            <person name="Xia L.Y."/>
            <person name="Li J."/>
            <person name="Zhao F."/>
            <person name="Cao W.C."/>
        </authorList>
    </citation>
    <scope>NUCLEOTIDE SEQUENCE</scope>
    <source>
        <strain evidence="3">Rsan-2018</strain>
    </source>
</reference>
<proteinExistence type="predicted"/>
<dbReference type="PANTHER" id="PTHR47272:SF1">
    <property type="entry name" value="PIGGYBAC TRANSPOSABLE ELEMENT-DERIVED PROTEIN 3-LIKE"/>
    <property type="match status" value="1"/>
</dbReference>
<dbReference type="Pfam" id="PF13843">
    <property type="entry name" value="DDE_Tnp_1_7"/>
    <property type="match status" value="1"/>
</dbReference>
<comment type="caution">
    <text evidence="3">The sequence shown here is derived from an EMBL/GenBank/DDBJ whole genome shotgun (WGS) entry which is preliminary data.</text>
</comment>
<feature type="compositionally biased region" description="Acidic residues" evidence="1">
    <location>
        <begin position="18"/>
        <end position="33"/>
    </location>
</feature>
<feature type="domain" description="PiggyBac transposable element-derived protein" evidence="2">
    <location>
        <begin position="126"/>
        <end position="230"/>
    </location>
</feature>
<evidence type="ECO:0000313" key="3">
    <source>
        <dbReference type="EMBL" id="KAH7955382.1"/>
    </source>
</evidence>
<dbReference type="EMBL" id="JABSTV010001250">
    <property type="protein sequence ID" value="KAH7955382.1"/>
    <property type="molecule type" value="Genomic_DNA"/>
</dbReference>
<dbReference type="PANTHER" id="PTHR47272">
    <property type="entry name" value="DDE_TNP_1_7 DOMAIN-CONTAINING PROTEIN"/>
    <property type="match status" value="1"/>
</dbReference>
<keyword evidence="4" id="KW-1185">Reference proteome</keyword>
<dbReference type="VEuPathDB" id="VectorBase:RSAN_042745"/>
<name>A0A9D4PUL8_RHISA</name>
<organism evidence="3 4">
    <name type="scientific">Rhipicephalus sanguineus</name>
    <name type="common">Brown dog tick</name>
    <name type="synonym">Ixodes sanguineus</name>
    <dbReference type="NCBI Taxonomy" id="34632"/>
    <lineage>
        <taxon>Eukaryota</taxon>
        <taxon>Metazoa</taxon>
        <taxon>Ecdysozoa</taxon>
        <taxon>Arthropoda</taxon>
        <taxon>Chelicerata</taxon>
        <taxon>Arachnida</taxon>
        <taxon>Acari</taxon>
        <taxon>Parasitiformes</taxon>
        <taxon>Ixodida</taxon>
        <taxon>Ixodoidea</taxon>
        <taxon>Ixodidae</taxon>
        <taxon>Rhipicephalinae</taxon>
        <taxon>Rhipicephalus</taxon>
        <taxon>Rhipicephalus</taxon>
    </lineage>
</organism>
<feature type="region of interest" description="Disordered" evidence="1">
    <location>
        <begin position="1"/>
        <end position="85"/>
    </location>
</feature>
<dbReference type="VEuPathDB" id="VectorBase:RSAN_040449"/>
<dbReference type="Proteomes" id="UP000821837">
    <property type="component" value="Unassembled WGS sequence"/>
</dbReference>
<dbReference type="InterPro" id="IPR029526">
    <property type="entry name" value="PGBD"/>
</dbReference>
<sequence>MDPGAFYGKFAAKVPPDYSDDSDLDSSSDEEPENAVLARTTPPADSEDEEVSGAPSTASIDNALEEIPKPSKDSPTWKAVRGSSSNAMPEWKDVPPYPSPMESPIAYFRNFFDVTFPSHICFPDIGASGNIVLRMASIVPRGLDYILYFDNWFCGVDLQVVLKKVGISSVGTVREARLKGCQLPSDKDLKKKGRGSYVEMATRFEGVSLRAVKWFDNRPVTLLSTFASASPEQALLFHARSVAIMLCLDPAGHSPAGPAPKGLSRHGLTEETTGADYTRRRPQIDDDGAGQGINSPGRAAGTKGVDAHVHLPFSPSPFYGGAATSGKGVCGPRERGSTKRAGGTSPKWSSVFISTTHCQNVNKPVEFALSSPLVLIRRSDGDRPRYPQTAVATTRNRR</sequence>